<dbReference type="EMBL" id="RQYN01000060">
    <property type="protein sequence ID" value="RRD71371.1"/>
    <property type="molecule type" value="Genomic_DNA"/>
</dbReference>
<name>A0A3P1YJX7_TANFO</name>
<sequence length="260" mass="29536">MNNKREDLIRGVDSIILDEIKRDLKKTIIHMKMKFLFILMIGIMPFSVLAQETDSLKTKYLPEVIVKAELQKTSAQSSVITPTMRQKNSAQNAVDLLRKIAMPQISINLMNNAITTQTGDGVVLFINFIPASKEDIEGLLTTDVRRVEYLDFPTDPRFQGHEHVINFIVHKYEYGGYTKLSVKENFLTGLSSNVSLYSKFAYKKMIYDLYVGASNHNLHNIGASTIGTYSLLDSNGDAVPLQEKSYLIKEIINKTRIRLR</sequence>
<protein>
    <submittedName>
        <fullName evidence="2">Uncharacterized protein</fullName>
    </submittedName>
</protein>
<evidence type="ECO:0000313" key="3">
    <source>
        <dbReference type="Proteomes" id="UP000279860"/>
    </source>
</evidence>
<keyword evidence="1" id="KW-0472">Membrane</keyword>
<accession>A0A3P1YJX7</accession>
<dbReference type="RefSeq" id="WP_124790773.1">
    <property type="nucleotide sequence ID" value="NZ_RQYN01000060.1"/>
</dbReference>
<proteinExistence type="predicted"/>
<keyword evidence="1" id="KW-0812">Transmembrane</keyword>
<gene>
    <name evidence="2" type="ORF">EII41_11940</name>
</gene>
<evidence type="ECO:0000256" key="1">
    <source>
        <dbReference type="SAM" id="Phobius"/>
    </source>
</evidence>
<keyword evidence="1" id="KW-1133">Transmembrane helix</keyword>
<dbReference type="AlphaFoldDB" id="A0A3P1YJX7"/>
<reference evidence="2 3" key="1">
    <citation type="submission" date="2018-11" db="EMBL/GenBank/DDBJ databases">
        <title>Genomes From Bacteria Associated with the Canine Oral Cavity: a Test Case for Automated Genome-Based Taxonomic Assignment.</title>
        <authorList>
            <person name="Coil D.A."/>
            <person name="Jospin G."/>
            <person name="Darling A.E."/>
            <person name="Wallis C."/>
            <person name="Davis I.J."/>
            <person name="Harris S."/>
            <person name="Eisen J.A."/>
            <person name="Holcombe L.J."/>
            <person name="O'Flynn C."/>
        </authorList>
    </citation>
    <scope>NUCLEOTIDE SEQUENCE [LARGE SCALE GENOMIC DNA]</scope>
    <source>
        <strain evidence="2 3">OH1426_COT-023</strain>
    </source>
</reference>
<comment type="caution">
    <text evidence="2">The sequence shown here is derived from an EMBL/GenBank/DDBJ whole genome shotgun (WGS) entry which is preliminary data.</text>
</comment>
<dbReference type="Proteomes" id="UP000279860">
    <property type="component" value="Unassembled WGS sequence"/>
</dbReference>
<feature type="transmembrane region" description="Helical" evidence="1">
    <location>
        <begin position="31"/>
        <end position="50"/>
    </location>
</feature>
<evidence type="ECO:0000313" key="2">
    <source>
        <dbReference type="EMBL" id="RRD71371.1"/>
    </source>
</evidence>
<organism evidence="2 3">
    <name type="scientific">Tannerella forsythia</name>
    <name type="common">Bacteroides forsythus</name>
    <dbReference type="NCBI Taxonomy" id="28112"/>
    <lineage>
        <taxon>Bacteria</taxon>
        <taxon>Pseudomonadati</taxon>
        <taxon>Bacteroidota</taxon>
        <taxon>Bacteroidia</taxon>
        <taxon>Bacteroidales</taxon>
        <taxon>Tannerellaceae</taxon>
        <taxon>Tannerella</taxon>
    </lineage>
</organism>